<dbReference type="SMART" id="SM00382">
    <property type="entry name" value="AAA"/>
    <property type="match status" value="1"/>
</dbReference>
<dbReference type="InterPro" id="IPR004780">
    <property type="entry name" value="SRP"/>
</dbReference>
<comment type="similarity">
    <text evidence="1 9">Belongs to the GTP-binding SRP family. SRP54 subfamily.</text>
</comment>
<feature type="domain" description="SRP54-type proteins GTP-binding" evidence="11">
    <location>
        <begin position="268"/>
        <end position="281"/>
    </location>
</feature>
<feature type="binding site" evidence="9">
    <location>
        <begin position="107"/>
        <end position="114"/>
    </location>
    <ligand>
        <name>GTP</name>
        <dbReference type="ChEBI" id="CHEBI:37565"/>
    </ligand>
</feature>
<dbReference type="InterPro" id="IPR013822">
    <property type="entry name" value="Signal_recog_particl_SRP54_hlx"/>
</dbReference>
<evidence type="ECO:0000256" key="8">
    <source>
        <dbReference type="ARBA" id="ARBA00048027"/>
    </source>
</evidence>
<evidence type="ECO:0000259" key="11">
    <source>
        <dbReference type="PROSITE" id="PS00300"/>
    </source>
</evidence>
<dbReference type="STRING" id="289377.HL41_00455"/>
<evidence type="ECO:0000256" key="3">
    <source>
        <dbReference type="ARBA" id="ARBA00022801"/>
    </source>
</evidence>
<comment type="function">
    <text evidence="9">Involved in targeting and insertion of nascent membrane proteins into the cytoplasmic membrane. Binds to the hydrophobic signal sequence of the ribosome-nascent chain (RNC) as it emerges from the ribosomes. The SRP-RNC complex is then targeted to the cytoplasmic membrane where it interacts with the SRP receptor FtsY.</text>
</comment>
<evidence type="ECO:0000256" key="5">
    <source>
        <dbReference type="ARBA" id="ARBA00023134"/>
    </source>
</evidence>
<dbReference type="SMART" id="SM00963">
    <property type="entry name" value="SRP54_N"/>
    <property type="match status" value="1"/>
</dbReference>
<dbReference type="CDD" id="cd18539">
    <property type="entry name" value="SRP_G"/>
    <property type="match status" value="1"/>
</dbReference>
<dbReference type="Pfam" id="PF00448">
    <property type="entry name" value="SRP54"/>
    <property type="match status" value="1"/>
</dbReference>
<dbReference type="PANTHER" id="PTHR11564:SF5">
    <property type="entry name" value="SIGNAL RECOGNITION PARTICLE SUBUNIT SRP54"/>
    <property type="match status" value="1"/>
</dbReference>
<dbReference type="GO" id="GO:0048500">
    <property type="term" value="C:signal recognition particle"/>
    <property type="evidence" value="ECO:0007669"/>
    <property type="project" value="UniProtKB-UniRule"/>
</dbReference>
<accession>A0A075WR49</accession>
<dbReference type="InterPro" id="IPR000897">
    <property type="entry name" value="SRP54_GTPase_dom"/>
</dbReference>
<dbReference type="SUPFAM" id="SSF47446">
    <property type="entry name" value="Signal peptide-binding domain"/>
    <property type="match status" value="1"/>
</dbReference>
<feature type="coiled-coil region" evidence="10">
    <location>
        <begin position="315"/>
        <end position="342"/>
    </location>
</feature>
<proteinExistence type="inferred from homology"/>
<keyword evidence="4 9" id="KW-0694">RNA-binding</keyword>
<dbReference type="Gene3D" id="3.40.50.300">
    <property type="entry name" value="P-loop containing nucleotide triphosphate hydrolases"/>
    <property type="match status" value="1"/>
</dbReference>
<reference evidence="12 13" key="1">
    <citation type="journal article" date="2015" name="Genome Announc.">
        <title>Genome Sequence of a Sulfate-Reducing Thermophilic Bacterium, Thermodesulfobacterium commune DSM 2178T (Phylum Thermodesulfobacteria).</title>
        <authorList>
            <person name="Bhatnagar S."/>
            <person name="Badger J.H."/>
            <person name="Madupu R."/>
            <person name="Khouri H.M."/>
            <person name="O'Connor E.M."/>
            <person name="Robb F.T."/>
            <person name="Ward N.L."/>
            <person name="Eisen J.A."/>
        </authorList>
    </citation>
    <scope>NUCLEOTIDE SEQUENCE [LARGE SCALE GENOMIC DNA]</scope>
    <source>
        <strain evidence="12 13">DSM 2178</strain>
    </source>
</reference>
<comment type="caution">
    <text evidence="9">Lacks conserved residue(s) required for the propagation of feature annotation.</text>
</comment>
<evidence type="ECO:0000256" key="4">
    <source>
        <dbReference type="ARBA" id="ARBA00022884"/>
    </source>
</evidence>
<dbReference type="Proteomes" id="UP000028481">
    <property type="component" value="Chromosome"/>
</dbReference>
<dbReference type="InterPro" id="IPR022941">
    <property type="entry name" value="SRP54"/>
</dbReference>
<dbReference type="Pfam" id="PF02978">
    <property type="entry name" value="SRP_SPB"/>
    <property type="match status" value="1"/>
</dbReference>
<protein>
    <recommendedName>
        <fullName evidence="9">Signal recognition particle protein</fullName>
        <ecNumber evidence="9">3.6.5.4</ecNumber>
    </recommendedName>
    <alternativeName>
        <fullName evidence="9">Fifty-four homolog</fullName>
    </alternativeName>
</protein>
<dbReference type="AlphaFoldDB" id="A0A075WR49"/>
<feature type="binding site" evidence="9">
    <location>
        <begin position="189"/>
        <end position="193"/>
    </location>
    <ligand>
        <name>GTP</name>
        <dbReference type="ChEBI" id="CHEBI:37565"/>
    </ligand>
</feature>
<dbReference type="EC" id="3.6.5.4" evidence="9"/>
<comment type="subunit">
    <text evidence="9">Part of the signal recognition particle protein translocation system, which is composed of SRP and FtsY.</text>
</comment>
<dbReference type="NCBIfam" id="TIGR00959">
    <property type="entry name" value="ffh"/>
    <property type="match status" value="1"/>
</dbReference>
<dbReference type="HAMAP" id="MF_00306">
    <property type="entry name" value="SRP54"/>
    <property type="match status" value="1"/>
</dbReference>
<dbReference type="HOGENOM" id="CLU_009301_6_0_0"/>
<evidence type="ECO:0000256" key="7">
    <source>
        <dbReference type="ARBA" id="ARBA00023274"/>
    </source>
</evidence>
<keyword evidence="3 9" id="KW-0378">Hydrolase</keyword>
<dbReference type="PaxDb" id="289377-HL41_00455"/>
<dbReference type="PROSITE" id="PS00300">
    <property type="entry name" value="SRP54"/>
    <property type="match status" value="1"/>
</dbReference>
<dbReference type="InterPro" id="IPR003593">
    <property type="entry name" value="AAA+_ATPase"/>
</dbReference>
<keyword evidence="10" id="KW-0175">Coiled coil</keyword>
<evidence type="ECO:0000313" key="13">
    <source>
        <dbReference type="Proteomes" id="UP000028481"/>
    </source>
</evidence>
<dbReference type="SMART" id="SM00962">
    <property type="entry name" value="SRP54"/>
    <property type="match status" value="1"/>
</dbReference>
<evidence type="ECO:0000256" key="2">
    <source>
        <dbReference type="ARBA" id="ARBA00022741"/>
    </source>
</evidence>
<gene>
    <name evidence="9" type="primary">ffh</name>
    <name evidence="12" type="ORF">HL41_00455</name>
</gene>
<dbReference type="InterPro" id="IPR036891">
    <property type="entry name" value="Signal_recog_part_SRP54_M_sf"/>
</dbReference>
<dbReference type="Gene3D" id="1.20.120.140">
    <property type="entry name" value="Signal recognition particle SRP54, nucleotide-binding domain"/>
    <property type="match status" value="1"/>
</dbReference>
<dbReference type="OrthoDB" id="9804720at2"/>
<dbReference type="GO" id="GO:0005525">
    <property type="term" value="F:GTP binding"/>
    <property type="evidence" value="ECO:0007669"/>
    <property type="project" value="UniProtKB-UniRule"/>
</dbReference>
<comment type="domain">
    <text evidence="9">Composed of three domains: the N-terminal N domain, which is responsible for interactions with the ribosome, the central G domain, which binds GTP, and the C-terminal M domain, which binds the RNA and the signal sequence of the RNC.</text>
</comment>
<evidence type="ECO:0000313" key="12">
    <source>
        <dbReference type="EMBL" id="AIH03425.1"/>
    </source>
</evidence>
<dbReference type="EMBL" id="CP008796">
    <property type="protein sequence ID" value="AIH03425.1"/>
    <property type="molecule type" value="Genomic_DNA"/>
</dbReference>
<sequence length="442" mass="49369">MLEGLSQRLEEALNKFKDKGKLSPDEIKKGLREIRLALLEADVNYKVVKDFIGRVEERCLSSEVTESLTPFQQIVKIVYEELVKTLGGEAKGLDLGSPKPAKILLAGLQGSGKTTTAAKLARYLKKKGHHPLLVSADIYRPAAIEQLKVLAQKIEVPFYEAQPGEKPLEIVQHAIEVAKKEGRDVVIIDTAGRLHIDEALMEELIELKKTFSPSEVLLVADAMMGQDAVNVAKTFQEKVGLTGIILTKMEGDARGGAALSIKEVTGCPIKFLGVGEKVDALEVFYPERLAGRILGMGDILTLIEKAQETFDLKKAKELEKKLKKLEFDLEDLREQLRQMKKLGSIRDILGFLPGIGKKLSQIEFDEKEILKMEAIINSMTKQERKNPKIINASRKRRIAKGSGTTVQDVNKLLRSYEEMLKLLKQMKTPGRLQQVFRRMFGA</sequence>
<keyword evidence="5 9" id="KW-0342">GTP-binding</keyword>
<dbReference type="InterPro" id="IPR027417">
    <property type="entry name" value="P-loop_NTPase"/>
</dbReference>
<keyword evidence="13" id="KW-1185">Reference proteome</keyword>
<dbReference type="RefSeq" id="WP_038063093.1">
    <property type="nucleotide sequence ID" value="NZ_CP008796.1"/>
</dbReference>
<keyword evidence="6 9" id="KW-0733">Signal recognition particle</keyword>
<comment type="subcellular location">
    <subcellularLocation>
        <location evidence="9">Cytoplasm</location>
    </subcellularLocation>
    <text evidence="9">The SRP-RNC complex is targeted to the cytoplasmic membrane.</text>
</comment>
<organism evidence="12 13">
    <name type="scientific">Thermodesulfobacterium commune DSM 2178</name>
    <dbReference type="NCBI Taxonomy" id="289377"/>
    <lineage>
        <taxon>Bacteria</taxon>
        <taxon>Pseudomonadati</taxon>
        <taxon>Thermodesulfobacteriota</taxon>
        <taxon>Thermodesulfobacteria</taxon>
        <taxon>Thermodesulfobacteriales</taxon>
        <taxon>Thermodesulfobacteriaceae</taxon>
        <taxon>Thermodesulfobacterium</taxon>
    </lineage>
</organism>
<dbReference type="InterPro" id="IPR004125">
    <property type="entry name" value="Signal_recog_particle_SRP54_M"/>
</dbReference>
<evidence type="ECO:0000256" key="6">
    <source>
        <dbReference type="ARBA" id="ARBA00023135"/>
    </source>
</evidence>
<dbReference type="GO" id="GO:0003924">
    <property type="term" value="F:GTPase activity"/>
    <property type="evidence" value="ECO:0007669"/>
    <property type="project" value="UniProtKB-UniRule"/>
</dbReference>
<dbReference type="GO" id="GO:0008312">
    <property type="term" value="F:7S RNA binding"/>
    <property type="evidence" value="ECO:0007669"/>
    <property type="project" value="InterPro"/>
</dbReference>
<dbReference type="SUPFAM" id="SSF52540">
    <property type="entry name" value="P-loop containing nucleoside triphosphate hydrolases"/>
    <property type="match status" value="1"/>
</dbReference>
<evidence type="ECO:0000256" key="9">
    <source>
        <dbReference type="HAMAP-Rule" id="MF_00306"/>
    </source>
</evidence>
<keyword evidence="7 9" id="KW-0687">Ribonucleoprotein</keyword>
<keyword evidence="9" id="KW-0963">Cytoplasm</keyword>
<keyword evidence="2 9" id="KW-0547">Nucleotide-binding</keyword>
<dbReference type="eggNOG" id="COG0541">
    <property type="taxonomic scope" value="Bacteria"/>
</dbReference>
<dbReference type="InterPro" id="IPR042101">
    <property type="entry name" value="SRP54_N_sf"/>
</dbReference>
<evidence type="ECO:0000256" key="1">
    <source>
        <dbReference type="ARBA" id="ARBA00005450"/>
    </source>
</evidence>
<name>A0A075WR49_9BACT</name>
<dbReference type="Pfam" id="PF02881">
    <property type="entry name" value="SRP54_N"/>
    <property type="match status" value="1"/>
</dbReference>
<dbReference type="KEGG" id="tcm:HL41_00455"/>
<evidence type="ECO:0000256" key="10">
    <source>
        <dbReference type="SAM" id="Coils"/>
    </source>
</evidence>
<dbReference type="GO" id="GO:0006614">
    <property type="term" value="P:SRP-dependent cotranslational protein targeting to membrane"/>
    <property type="evidence" value="ECO:0007669"/>
    <property type="project" value="InterPro"/>
</dbReference>
<comment type="catalytic activity">
    <reaction evidence="8 9">
        <text>GTP + H2O = GDP + phosphate + H(+)</text>
        <dbReference type="Rhea" id="RHEA:19669"/>
        <dbReference type="ChEBI" id="CHEBI:15377"/>
        <dbReference type="ChEBI" id="CHEBI:15378"/>
        <dbReference type="ChEBI" id="CHEBI:37565"/>
        <dbReference type="ChEBI" id="CHEBI:43474"/>
        <dbReference type="ChEBI" id="CHEBI:58189"/>
        <dbReference type="EC" id="3.6.5.4"/>
    </reaction>
</comment>
<dbReference type="FunFam" id="3.40.50.300:FF:000022">
    <property type="entry name" value="Signal recognition particle 54 kDa subunit"/>
    <property type="match status" value="1"/>
</dbReference>
<dbReference type="Gene3D" id="1.10.260.30">
    <property type="entry name" value="Signal recognition particle, SRP54 subunit, M-domain"/>
    <property type="match status" value="1"/>
</dbReference>
<dbReference type="PANTHER" id="PTHR11564">
    <property type="entry name" value="SIGNAL RECOGNITION PARTICLE 54K PROTEIN SRP54"/>
    <property type="match status" value="1"/>
</dbReference>